<feature type="compositionally biased region" description="Basic residues" evidence="1">
    <location>
        <begin position="147"/>
        <end position="159"/>
    </location>
</feature>
<name>A0A5B0NPB8_PUCGR</name>
<evidence type="ECO:0000313" key="2">
    <source>
        <dbReference type="EMBL" id="KAA1090354.1"/>
    </source>
</evidence>
<accession>A0A5B0NPB8</accession>
<dbReference type="InterPro" id="IPR012337">
    <property type="entry name" value="RNaseH-like_sf"/>
</dbReference>
<proteinExistence type="predicted"/>
<dbReference type="SUPFAM" id="SSF53098">
    <property type="entry name" value="Ribonuclease H-like"/>
    <property type="match status" value="1"/>
</dbReference>
<dbReference type="EMBL" id="VDEP01000387">
    <property type="protein sequence ID" value="KAA1090354.1"/>
    <property type="molecule type" value="Genomic_DNA"/>
</dbReference>
<evidence type="ECO:0000313" key="3">
    <source>
        <dbReference type="Proteomes" id="UP000325313"/>
    </source>
</evidence>
<organism evidence="2 3">
    <name type="scientific">Puccinia graminis f. sp. tritici</name>
    <dbReference type="NCBI Taxonomy" id="56615"/>
    <lineage>
        <taxon>Eukaryota</taxon>
        <taxon>Fungi</taxon>
        <taxon>Dikarya</taxon>
        <taxon>Basidiomycota</taxon>
        <taxon>Pucciniomycotina</taxon>
        <taxon>Pucciniomycetes</taxon>
        <taxon>Pucciniales</taxon>
        <taxon>Pucciniaceae</taxon>
        <taxon>Puccinia</taxon>
    </lineage>
</organism>
<comment type="caution">
    <text evidence="2">The sequence shown here is derived from an EMBL/GenBank/DDBJ whole genome shotgun (WGS) entry which is preliminary data.</text>
</comment>
<dbReference type="InterPro" id="IPR036397">
    <property type="entry name" value="RNaseH_sf"/>
</dbReference>
<dbReference type="GO" id="GO:0003676">
    <property type="term" value="F:nucleic acid binding"/>
    <property type="evidence" value="ECO:0007669"/>
    <property type="project" value="InterPro"/>
</dbReference>
<evidence type="ECO:0000256" key="1">
    <source>
        <dbReference type="SAM" id="MobiDB-lite"/>
    </source>
</evidence>
<gene>
    <name evidence="2" type="ORF">PGTUg99_000383</name>
</gene>
<dbReference type="Proteomes" id="UP000325313">
    <property type="component" value="Unassembled WGS sequence"/>
</dbReference>
<dbReference type="Gene3D" id="3.30.420.10">
    <property type="entry name" value="Ribonuclease H-like superfamily/Ribonuclease H"/>
    <property type="match status" value="1"/>
</dbReference>
<feature type="region of interest" description="Disordered" evidence="1">
    <location>
        <begin position="74"/>
        <end position="160"/>
    </location>
</feature>
<protein>
    <recommendedName>
        <fullName evidence="4">Integrase catalytic domain-containing protein</fullName>
    </recommendedName>
</protein>
<evidence type="ECO:0008006" key="4">
    <source>
        <dbReference type="Google" id="ProtNLM"/>
    </source>
</evidence>
<reference evidence="2 3" key="1">
    <citation type="submission" date="2019-05" db="EMBL/GenBank/DDBJ databases">
        <title>Emergence of the Ug99 lineage of the wheat stem rust pathogen through somatic hybridization.</title>
        <authorList>
            <person name="Li F."/>
            <person name="Upadhyaya N.M."/>
            <person name="Sperschneider J."/>
            <person name="Matny O."/>
            <person name="Nguyen-Phuc H."/>
            <person name="Mago R."/>
            <person name="Raley C."/>
            <person name="Miller M.E."/>
            <person name="Silverstein K.A.T."/>
            <person name="Henningsen E."/>
            <person name="Hirsch C.D."/>
            <person name="Visser B."/>
            <person name="Pretorius Z.A."/>
            <person name="Steffenson B.J."/>
            <person name="Schwessinger B."/>
            <person name="Dodds P.N."/>
            <person name="Figueroa M."/>
        </authorList>
    </citation>
    <scope>NUCLEOTIDE SEQUENCE [LARGE SCALE GENOMIC DNA]</scope>
    <source>
        <strain evidence="2 3">Ug99</strain>
    </source>
</reference>
<dbReference type="AlphaFoldDB" id="A0A5B0NPB8"/>
<sequence length="184" mass="20146">MHKGQIRARDGAADAFSWLSGLLKGAIPIKEANPGNSPSGLLDKAGVKKLNTSGYHPQTNGKCERFNGVLDSSDLSSLSSESETELDVEDNQTLVPPRNGNLVSSQAWTPISTSGNPKKRKKYRENLNLLDTRSGHQKSQPTLTNQKKTKKKQNKKKSKGLSLTLEFLPHSRYPLVAITKLDPV</sequence>
<feature type="compositionally biased region" description="Polar residues" evidence="1">
    <location>
        <begin position="101"/>
        <end position="116"/>
    </location>
</feature>